<name>A0A0C9VTJ7_9AGAM</name>
<protein>
    <submittedName>
        <fullName evidence="1">Uncharacterized protein</fullName>
    </submittedName>
</protein>
<gene>
    <name evidence="1" type="ORF">HYDPIDRAFT_169753</name>
</gene>
<evidence type="ECO:0000313" key="2">
    <source>
        <dbReference type="Proteomes" id="UP000053820"/>
    </source>
</evidence>
<dbReference type="HOGENOM" id="CLU_1796731_0_0_1"/>
<keyword evidence="2" id="KW-1185">Reference proteome</keyword>
<dbReference type="AlphaFoldDB" id="A0A0C9VTJ7"/>
<sequence>MRKRGANLCGVPLVPIGCALISLKKFDCMGQATNTGGGLTSSSSDVGNHRIRVPALSDEKDGCSRRPGTPQKFILQTILRVSASRDKSSPPSDSIAAAEVSIRGGGTTDNESCMTSSMLPQTTTGETPSIVHTVNHIYLRSTLG</sequence>
<organism evidence="1 2">
    <name type="scientific">Hydnomerulius pinastri MD-312</name>
    <dbReference type="NCBI Taxonomy" id="994086"/>
    <lineage>
        <taxon>Eukaryota</taxon>
        <taxon>Fungi</taxon>
        <taxon>Dikarya</taxon>
        <taxon>Basidiomycota</taxon>
        <taxon>Agaricomycotina</taxon>
        <taxon>Agaricomycetes</taxon>
        <taxon>Agaricomycetidae</taxon>
        <taxon>Boletales</taxon>
        <taxon>Boletales incertae sedis</taxon>
        <taxon>Leucogyrophana</taxon>
    </lineage>
</organism>
<evidence type="ECO:0000313" key="1">
    <source>
        <dbReference type="EMBL" id="KIJ61315.1"/>
    </source>
</evidence>
<reference evidence="1 2" key="1">
    <citation type="submission" date="2014-04" db="EMBL/GenBank/DDBJ databases">
        <title>Evolutionary Origins and Diversification of the Mycorrhizal Mutualists.</title>
        <authorList>
            <consortium name="DOE Joint Genome Institute"/>
            <consortium name="Mycorrhizal Genomics Consortium"/>
            <person name="Kohler A."/>
            <person name="Kuo A."/>
            <person name="Nagy L.G."/>
            <person name="Floudas D."/>
            <person name="Copeland A."/>
            <person name="Barry K.W."/>
            <person name="Cichocki N."/>
            <person name="Veneault-Fourrey C."/>
            <person name="LaButti K."/>
            <person name="Lindquist E.A."/>
            <person name="Lipzen A."/>
            <person name="Lundell T."/>
            <person name="Morin E."/>
            <person name="Murat C."/>
            <person name="Riley R."/>
            <person name="Ohm R."/>
            <person name="Sun H."/>
            <person name="Tunlid A."/>
            <person name="Henrissat B."/>
            <person name="Grigoriev I.V."/>
            <person name="Hibbett D.S."/>
            <person name="Martin F."/>
        </authorList>
    </citation>
    <scope>NUCLEOTIDE SEQUENCE [LARGE SCALE GENOMIC DNA]</scope>
    <source>
        <strain evidence="1 2">MD-312</strain>
    </source>
</reference>
<dbReference type="Proteomes" id="UP000053820">
    <property type="component" value="Unassembled WGS sequence"/>
</dbReference>
<proteinExistence type="predicted"/>
<dbReference type="EMBL" id="KN839863">
    <property type="protein sequence ID" value="KIJ61315.1"/>
    <property type="molecule type" value="Genomic_DNA"/>
</dbReference>
<accession>A0A0C9VTJ7</accession>